<proteinExistence type="predicted"/>
<dbReference type="STRING" id="945553.A0A0D2NND1"/>
<sequence>MSFVEIATSKTAGSKEIADAQLAVVEYLDFVKNAKGCKSIIQGYEAEDKQIHYTITVWDSYESYTKLHTYSEYLPLLEAVKKLESLSCSSVQNIHLDTDAATLFDCCVVEFVTIKPKEGHSVADVKTAITKIQEATAHKSLAMGDVMGDAESIMLLVPWDSIESAKSKGNAVHAEIPLAVNALCAISDIRSVYAAGLKRI</sequence>
<dbReference type="OrthoDB" id="3830579at2759"/>
<evidence type="ECO:0008006" key="3">
    <source>
        <dbReference type="Google" id="ProtNLM"/>
    </source>
</evidence>
<dbReference type="Gene3D" id="3.30.70.100">
    <property type="match status" value="1"/>
</dbReference>
<protein>
    <recommendedName>
        <fullName evidence="3">ABM domain-containing protein</fullName>
    </recommendedName>
</protein>
<dbReference type="AlphaFoldDB" id="A0A0D2NND1"/>
<evidence type="ECO:0000313" key="1">
    <source>
        <dbReference type="EMBL" id="KJA20339.1"/>
    </source>
</evidence>
<reference evidence="2" key="1">
    <citation type="submission" date="2014-04" db="EMBL/GenBank/DDBJ databases">
        <title>Evolutionary Origins and Diversification of the Mycorrhizal Mutualists.</title>
        <authorList>
            <consortium name="DOE Joint Genome Institute"/>
            <consortium name="Mycorrhizal Genomics Consortium"/>
            <person name="Kohler A."/>
            <person name="Kuo A."/>
            <person name="Nagy L.G."/>
            <person name="Floudas D."/>
            <person name="Copeland A."/>
            <person name="Barry K.W."/>
            <person name="Cichocki N."/>
            <person name="Veneault-Fourrey C."/>
            <person name="LaButti K."/>
            <person name="Lindquist E.A."/>
            <person name="Lipzen A."/>
            <person name="Lundell T."/>
            <person name="Morin E."/>
            <person name="Murat C."/>
            <person name="Riley R."/>
            <person name="Ohm R."/>
            <person name="Sun H."/>
            <person name="Tunlid A."/>
            <person name="Henrissat B."/>
            <person name="Grigoriev I.V."/>
            <person name="Hibbett D.S."/>
            <person name="Martin F."/>
        </authorList>
    </citation>
    <scope>NUCLEOTIDE SEQUENCE [LARGE SCALE GENOMIC DNA]</scope>
    <source>
        <strain evidence="2">FD-334 SS-4</strain>
    </source>
</reference>
<name>A0A0D2NND1_HYPSF</name>
<dbReference type="Proteomes" id="UP000054270">
    <property type="component" value="Unassembled WGS sequence"/>
</dbReference>
<accession>A0A0D2NND1</accession>
<evidence type="ECO:0000313" key="2">
    <source>
        <dbReference type="Proteomes" id="UP000054270"/>
    </source>
</evidence>
<gene>
    <name evidence="1" type="ORF">HYPSUDRAFT_217040</name>
</gene>
<dbReference type="EMBL" id="KN817568">
    <property type="protein sequence ID" value="KJA20339.1"/>
    <property type="molecule type" value="Genomic_DNA"/>
</dbReference>
<organism evidence="1 2">
    <name type="scientific">Hypholoma sublateritium (strain FD-334 SS-4)</name>
    <dbReference type="NCBI Taxonomy" id="945553"/>
    <lineage>
        <taxon>Eukaryota</taxon>
        <taxon>Fungi</taxon>
        <taxon>Dikarya</taxon>
        <taxon>Basidiomycota</taxon>
        <taxon>Agaricomycotina</taxon>
        <taxon>Agaricomycetes</taxon>
        <taxon>Agaricomycetidae</taxon>
        <taxon>Agaricales</taxon>
        <taxon>Agaricineae</taxon>
        <taxon>Strophariaceae</taxon>
        <taxon>Hypholoma</taxon>
    </lineage>
</organism>
<keyword evidence="2" id="KW-1185">Reference proteome</keyword>